<feature type="compositionally biased region" description="Polar residues" evidence="1">
    <location>
        <begin position="213"/>
        <end position="224"/>
    </location>
</feature>
<feature type="compositionally biased region" description="Low complexity" evidence="1">
    <location>
        <begin position="278"/>
        <end position="297"/>
    </location>
</feature>
<feature type="compositionally biased region" description="Polar residues" evidence="1">
    <location>
        <begin position="1296"/>
        <end position="1305"/>
    </location>
</feature>
<feature type="compositionally biased region" description="Pro residues" evidence="1">
    <location>
        <begin position="1125"/>
        <end position="1138"/>
    </location>
</feature>
<feature type="region of interest" description="Disordered" evidence="1">
    <location>
        <begin position="1"/>
        <end position="106"/>
    </location>
</feature>
<feature type="compositionally biased region" description="Basic and acidic residues" evidence="1">
    <location>
        <begin position="33"/>
        <end position="46"/>
    </location>
</feature>
<feature type="compositionally biased region" description="Basic and acidic residues" evidence="1">
    <location>
        <begin position="613"/>
        <end position="635"/>
    </location>
</feature>
<organism evidence="2 3">
    <name type="scientific">Remersonia thermophila</name>
    <dbReference type="NCBI Taxonomy" id="72144"/>
    <lineage>
        <taxon>Eukaryota</taxon>
        <taxon>Fungi</taxon>
        <taxon>Dikarya</taxon>
        <taxon>Ascomycota</taxon>
        <taxon>Pezizomycotina</taxon>
        <taxon>Sordariomycetes</taxon>
        <taxon>Sordariomycetidae</taxon>
        <taxon>Sordariales</taxon>
        <taxon>Sordariales incertae sedis</taxon>
        <taxon>Remersonia</taxon>
    </lineage>
</organism>
<feature type="compositionally biased region" description="Low complexity" evidence="1">
    <location>
        <begin position="679"/>
        <end position="719"/>
    </location>
</feature>
<feature type="compositionally biased region" description="Basic and acidic residues" evidence="1">
    <location>
        <begin position="253"/>
        <end position="277"/>
    </location>
</feature>
<feature type="compositionally biased region" description="Basic and acidic residues" evidence="1">
    <location>
        <begin position="1"/>
        <end position="12"/>
    </location>
</feature>
<feature type="compositionally biased region" description="Pro residues" evidence="1">
    <location>
        <begin position="577"/>
        <end position="588"/>
    </location>
</feature>
<protein>
    <submittedName>
        <fullName evidence="2">Uncharacterized protein</fullName>
    </submittedName>
</protein>
<feature type="compositionally biased region" description="Low complexity" evidence="1">
    <location>
        <begin position="1019"/>
        <end position="1035"/>
    </location>
</feature>
<feature type="region of interest" description="Disordered" evidence="1">
    <location>
        <begin position="885"/>
        <end position="1140"/>
    </location>
</feature>
<feature type="compositionally biased region" description="Basic and acidic residues" evidence="1">
    <location>
        <begin position="451"/>
        <end position="474"/>
    </location>
</feature>
<feature type="compositionally biased region" description="Low complexity" evidence="1">
    <location>
        <begin position="1106"/>
        <end position="1116"/>
    </location>
</feature>
<feature type="region of interest" description="Disordered" evidence="1">
    <location>
        <begin position="211"/>
        <end position="241"/>
    </location>
</feature>
<sequence length="1305" mass="137558">MATESPKERSDDAAVTSSPKLTNQIDSDSQNADLERPRVNGSDKDATAAPPAAAPTPDEPENKHISDIVDDLVHSTEVSISGGSDNEAAKSKDAKGRAASATKKPASFKAINVNKMFLATKATSAAGAQTKTADKSPSLASATPAASGTATTSRPRLVAKTGGGLITKGASGAKAAPDPSAVWNKNRPTPPPEPKKYTDEELRKYGIHMAARLQTSDNKGQSNWADIEDDDDDWGPDTITWKDGTKVQIAPLEHFKTDHAKTESAANKDKADADKAKTTSAAAPTATTTTATTATTVTTTATTAAAAAVAPAKPGTLSSGKGLVLKGAAEKPTLVAKPPAPPAPAKSPWAPLPKIDKVSPVAPEAAAAQVGPRSSPSIAPAHPSPGPLPPREIAADDFSRAAWRDGPPSGNRELFNSHSGRYEPVHDRRGPPMRGDGSSYGRQPALMQRPPHHEQLGPPDHHRGPFMGRDHEHPGSYGRRRTSSNTSTGSGGWQRPTFRTLEHPPPPPELIARRASTAAGSEGPMSPRISQAGSQGSGPRHGGQAWQPRTSPGTAHATPYHHQQQQQPPLAPENRGMPPPLHPSPGAPPAVVVTEDDYELQKRLMRERRELALKRRQEEEAREEAARRERIRQKLEALGPPPETSKSKKATEAADKSKEQPGPGPSPTQIQSRERSTDKAAPTDSKAAAADKPAAAEAATATNSTKQQQQQPQQPQQQPSAPGGVAATSNLPPTERVESQGQAQAGAQQAPSQQTQTQNPSAAWVPPSRQTDRHAPVWGPQPSSKNVWAPPHNRSLGNGTFSSDIGAAPLPPSGPGPIAPPNRSASNQANMASSTAARQQPIGPPRQPQAARSVGERDMPENPWAAAVRRDDEKYADMVISQYEERDRRLKAEGRSVHDAQPAIKDTWRPTKLNESGARTAAAPKQTLHIGQENPWTASAEAKTGVQQGSTAGAAPDYGQLAQGPVSAARGGSRFFPARQDNRDARPEPAPEPIRRSSPSPPPPDMAGHPAFDGDASHPHVSLPRPHPVVRLPPSAANESHKSAPEPRPGDPPKSHGAPSFSWAAQAPYKDADNAQRGPAAAKTDSVWQAKIDNLLGGRKVPQPRHATAAAAAAAAADHRAPHNAAPPEPSAPAPAPAVQPAEAIGSVTTKVMDEECFEEQEMGSVPPIRLPKTVPEMAWQPSPSPKPLSKKFYPIVVSADPISFPIDVSGAGTVWRVRLPGLEVKNITVPFGRTRSNPRRSGPRGSRQGPSNQHRGKGRESSAAFSGDQGSSASGTTGSHGRSHRSGYRSRDNWSRNGNQHSTA</sequence>
<dbReference type="EMBL" id="JAZGUE010000004">
    <property type="protein sequence ID" value="KAL2266881.1"/>
    <property type="molecule type" value="Genomic_DNA"/>
</dbReference>
<feature type="compositionally biased region" description="Basic and acidic residues" evidence="1">
    <location>
        <begin position="420"/>
        <end position="430"/>
    </location>
</feature>
<evidence type="ECO:0000256" key="1">
    <source>
        <dbReference type="SAM" id="MobiDB-lite"/>
    </source>
</evidence>
<feature type="compositionally biased region" description="Low complexity" evidence="1">
    <location>
        <begin position="372"/>
        <end position="381"/>
    </location>
</feature>
<feature type="compositionally biased region" description="Basic and acidic residues" evidence="1">
    <location>
        <begin position="60"/>
        <end position="74"/>
    </location>
</feature>
<feature type="compositionally biased region" description="Basic and acidic residues" evidence="1">
    <location>
        <begin position="393"/>
        <end position="403"/>
    </location>
</feature>
<feature type="compositionally biased region" description="Basic and acidic residues" evidence="1">
    <location>
        <begin position="87"/>
        <end position="96"/>
    </location>
</feature>
<feature type="compositionally biased region" description="Acidic residues" evidence="1">
    <location>
        <begin position="226"/>
        <end position="235"/>
    </location>
</feature>
<feature type="region of interest" description="Disordered" evidence="1">
    <location>
        <begin position="334"/>
        <end position="596"/>
    </location>
</feature>
<feature type="compositionally biased region" description="Polar residues" evidence="1">
    <location>
        <begin position="15"/>
        <end position="32"/>
    </location>
</feature>
<feature type="compositionally biased region" description="Low complexity" evidence="1">
    <location>
        <begin position="136"/>
        <end position="153"/>
    </location>
</feature>
<evidence type="ECO:0000313" key="2">
    <source>
        <dbReference type="EMBL" id="KAL2266881.1"/>
    </source>
</evidence>
<feature type="region of interest" description="Disordered" evidence="1">
    <location>
        <begin position="253"/>
        <end position="297"/>
    </location>
</feature>
<feature type="compositionally biased region" description="Basic and acidic residues" evidence="1">
    <location>
        <begin position="1039"/>
        <end position="1054"/>
    </location>
</feature>
<name>A0ABR4D972_9PEZI</name>
<dbReference type="Proteomes" id="UP001600064">
    <property type="component" value="Unassembled WGS sequence"/>
</dbReference>
<feature type="compositionally biased region" description="Low complexity" evidence="1">
    <location>
        <begin position="1267"/>
        <end position="1281"/>
    </location>
</feature>
<dbReference type="GeneID" id="98125260"/>
<feature type="compositionally biased region" description="Pro residues" evidence="1">
    <location>
        <begin position="809"/>
        <end position="820"/>
    </location>
</feature>
<accession>A0ABR4D972</accession>
<dbReference type="RefSeq" id="XP_070865608.1">
    <property type="nucleotide sequence ID" value="XM_071010616.1"/>
</dbReference>
<proteinExistence type="predicted"/>
<reference evidence="2 3" key="1">
    <citation type="journal article" date="2024" name="Commun. Biol.">
        <title>Comparative genomic analysis of thermophilic fungi reveals convergent evolutionary adaptations and gene losses.</title>
        <authorList>
            <person name="Steindorff A.S."/>
            <person name="Aguilar-Pontes M.V."/>
            <person name="Robinson A.J."/>
            <person name="Andreopoulos B."/>
            <person name="LaButti K."/>
            <person name="Kuo A."/>
            <person name="Mondo S."/>
            <person name="Riley R."/>
            <person name="Otillar R."/>
            <person name="Haridas S."/>
            <person name="Lipzen A."/>
            <person name="Grimwood J."/>
            <person name="Schmutz J."/>
            <person name="Clum A."/>
            <person name="Reid I.D."/>
            <person name="Moisan M.C."/>
            <person name="Butler G."/>
            <person name="Nguyen T.T.M."/>
            <person name="Dewar K."/>
            <person name="Conant G."/>
            <person name="Drula E."/>
            <person name="Henrissat B."/>
            <person name="Hansel C."/>
            <person name="Singer S."/>
            <person name="Hutchinson M.I."/>
            <person name="de Vries R.P."/>
            <person name="Natvig D.O."/>
            <person name="Powell A.J."/>
            <person name="Tsang A."/>
            <person name="Grigoriev I.V."/>
        </authorList>
    </citation>
    <scope>NUCLEOTIDE SEQUENCE [LARGE SCALE GENOMIC DNA]</scope>
    <source>
        <strain evidence="2 3">ATCC 22073</strain>
    </source>
</reference>
<feature type="compositionally biased region" description="Basic and acidic residues" evidence="1">
    <location>
        <begin position="980"/>
        <end position="995"/>
    </location>
</feature>
<feature type="compositionally biased region" description="Low complexity" evidence="1">
    <location>
        <begin position="740"/>
        <end position="763"/>
    </location>
</feature>
<feature type="region of interest" description="Disordered" evidence="1">
    <location>
        <begin position="613"/>
        <end position="869"/>
    </location>
</feature>
<feature type="compositionally biased region" description="Polar residues" evidence="1">
    <location>
        <begin position="823"/>
        <end position="835"/>
    </location>
</feature>
<feature type="compositionally biased region" description="Basic and acidic residues" evidence="1">
    <location>
        <begin position="645"/>
        <end position="659"/>
    </location>
</feature>
<feature type="region of interest" description="Disordered" evidence="1">
    <location>
        <begin position="124"/>
        <end position="199"/>
    </location>
</feature>
<gene>
    <name evidence="2" type="ORF">VTJ83DRAFT_4158</name>
</gene>
<feature type="region of interest" description="Disordered" evidence="1">
    <location>
        <begin position="1228"/>
        <end position="1305"/>
    </location>
</feature>
<feature type="compositionally biased region" description="Basic and acidic residues" evidence="1">
    <location>
        <begin position="885"/>
        <end position="898"/>
    </location>
</feature>
<comment type="caution">
    <text evidence="2">The sequence shown here is derived from an EMBL/GenBank/DDBJ whole genome shotgun (WGS) entry which is preliminary data.</text>
</comment>
<keyword evidence="3" id="KW-1185">Reference proteome</keyword>
<evidence type="ECO:0000313" key="3">
    <source>
        <dbReference type="Proteomes" id="UP001600064"/>
    </source>
</evidence>